<evidence type="ECO:0000259" key="1">
    <source>
        <dbReference type="Pfam" id="PF00899"/>
    </source>
</evidence>
<dbReference type="STRING" id="393762.SAMN05660472_02073"/>
<dbReference type="Gene3D" id="3.40.50.720">
    <property type="entry name" value="NAD(P)-binding Rossmann-like Domain"/>
    <property type="match status" value="1"/>
</dbReference>
<accession>A0A1G9F3G7</accession>
<keyword evidence="2" id="KW-0808">Transferase</keyword>
<feature type="domain" description="THIF-type NAD/FAD binding fold" evidence="1">
    <location>
        <begin position="5"/>
        <end position="220"/>
    </location>
</feature>
<dbReference type="RefSeq" id="WP_330386507.1">
    <property type="nucleotide sequence ID" value="NZ_FNFP01000004.1"/>
</dbReference>
<dbReference type="PANTHER" id="PTHR43267">
    <property type="entry name" value="TRNA THREONYLCARBAMOYLADENOSINE DEHYDRATASE"/>
    <property type="match status" value="1"/>
</dbReference>
<dbReference type="GO" id="GO:0061503">
    <property type="term" value="F:tRNA threonylcarbamoyladenosine dehydratase"/>
    <property type="evidence" value="ECO:0007669"/>
    <property type="project" value="TreeGrafter"/>
</dbReference>
<dbReference type="EMBL" id="FNFP01000004">
    <property type="protein sequence ID" value="SDK82878.1"/>
    <property type="molecule type" value="Genomic_DNA"/>
</dbReference>
<evidence type="ECO:0000313" key="2">
    <source>
        <dbReference type="EMBL" id="SDK82878.1"/>
    </source>
</evidence>
<dbReference type="GO" id="GO:0016779">
    <property type="term" value="F:nucleotidyltransferase activity"/>
    <property type="evidence" value="ECO:0007669"/>
    <property type="project" value="UniProtKB-KW"/>
</dbReference>
<dbReference type="SUPFAM" id="SSF69572">
    <property type="entry name" value="Activating enzymes of the ubiquitin-like proteins"/>
    <property type="match status" value="1"/>
</dbReference>
<protein>
    <submittedName>
        <fullName evidence="2">Molybdopterin or thiamine biosynthesis adenylyltransferase</fullName>
    </submittedName>
</protein>
<dbReference type="PANTHER" id="PTHR43267:SF1">
    <property type="entry name" value="TRNA THREONYLCARBAMOYLADENOSINE DEHYDRATASE"/>
    <property type="match status" value="1"/>
</dbReference>
<proteinExistence type="predicted"/>
<keyword evidence="2" id="KW-0548">Nucleotidyltransferase</keyword>
<sequence>MMERYNRNMKMLSREENERLKEYRVCVIGCGGLGGYIIELLGRLGIGHITAVDGDVFEVTNLNRQILSNEENLGTSKANAAKERMKLVNSQINVEALSYRLTEENSEEILRGHDVIVDALDNVETRFVLQASAERLGIPLVHGAIAGWYGQITTIFPGDRTLDKIYAQKDINGVEKELGNPSFTPALVASIQVSEVLKVLINRGELIRHKILFINTMEPDYYIAELG</sequence>
<gene>
    <name evidence="2" type="ORF">SAMN05660472_02073</name>
</gene>
<evidence type="ECO:0000313" key="3">
    <source>
        <dbReference type="Proteomes" id="UP000198718"/>
    </source>
</evidence>
<dbReference type="InterPro" id="IPR000594">
    <property type="entry name" value="ThiF_NAD_FAD-bd"/>
</dbReference>
<keyword evidence="3" id="KW-1185">Reference proteome</keyword>
<dbReference type="Pfam" id="PF00899">
    <property type="entry name" value="ThiF"/>
    <property type="match status" value="1"/>
</dbReference>
<dbReference type="CDD" id="cd00757">
    <property type="entry name" value="ThiF_MoeB_HesA_family"/>
    <property type="match status" value="1"/>
</dbReference>
<dbReference type="GO" id="GO:0061504">
    <property type="term" value="P:cyclic threonylcarbamoyladenosine biosynthetic process"/>
    <property type="evidence" value="ECO:0007669"/>
    <property type="project" value="TreeGrafter"/>
</dbReference>
<dbReference type="InterPro" id="IPR035985">
    <property type="entry name" value="Ubiquitin-activating_enz"/>
</dbReference>
<name>A0A1G9F3G7_9FIRM</name>
<organism evidence="2 3">
    <name type="scientific">Natronincola ferrireducens</name>
    <dbReference type="NCBI Taxonomy" id="393762"/>
    <lineage>
        <taxon>Bacteria</taxon>
        <taxon>Bacillati</taxon>
        <taxon>Bacillota</taxon>
        <taxon>Clostridia</taxon>
        <taxon>Peptostreptococcales</taxon>
        <taxon>Natronincolaceae</taxon>
        <taxon>Natronincola</taxon>
    </lineage>
</organism>
<dbReference type="GO" id="GO:0008641">
    <property type="term" value="F:ubiquitin-like modifier activating enzyme activity"/>
    <property type="evidence" value="ECO:0007669"/>
    <property type="project" value="InterPro"/>
</dbReference>
<dbReference type="Proteomes" id="UP000198718">
    <property type="component" value="Unassembled WGS sequence"/>
</dbReference>
<dbReference type="AlphaFoldDB" id="A0A1G9F3G7"/>
<reference evidence="2 3" key="1">
    <citation type="submission" date="2016-10" db="EMBL/GenBank/DDBJ databases">
        <authorList>
            <person name="de Groot N.N."/>
        </authorList>
    </citation>
    <scope>NUCLEOTIDE SEQUENCE [LARGE SCALE GENOMIC DNA]</scope>
    <source>
        <strain evidence="2 3">DSM 18346</strain>
    </source>
</reference>
<dbReference type="InterPro" id="IPR045886">
    <property type="entry name" value="ThiF/MoeB/HesA"/>
</dbReference>